<feature type="non-terminal residue" evidence="1">
    <location>
        <position position="1"/>
    </location>
</feature>
<dbReference type="Proteomes" id="UP000772434">
    <property type="component" value="Unassembled WGS sequence"/>
</dbReference>
<accession>A0A9P5Q3Q4</accession>
<evidence type="ECO:0008006" key="3">
    <source>
        <dbReference type="Google" id="ProtNLM"/>
    </source>
</evidence>
<reference evidence="1" key="1">
    <citation type="submission" date="2020-11" db="EMBL/GenBank/DDBJ databases">
        <authorList>
            <consortium name="DOE Joint Genome Institute"/>
            <person name="Ahrendt S."/>
            <person name="Riley R."/>
            <person name="Andreopoulos W."/>
            <person name="Labutti K."/>
            <person name="Pangilinan J."/>
            <person name="Ruiz-Duenas F.J."/>
            <person name="Barrasa J.M."/>
            <person name="Sanchez-Garcia M."/>
            <person name="Camarero S."/>
            <person name="Miyauchi S."/>
            <person name="Serrano A."/>
            <person name="Linde D."/>
            <person name="Babiker R."/>
            <person name="Drula E."/>
            <person name="Ayuso-Fernandez I."/>
            <person name="Pacheco R."/>
            <person name="Padilla G."/>
            <person name="Ferreira P."/>
            <person name="Barriuso J."/>
            <person name="Kellner H."/>
            <person name="Castanera R."/>
            <person name="Alfaro M."/>
            <person name="Ramirez L."/>
            <person name="Pisabarro A.G."/>
            <person name="Kuo A."/>
            <person name="Tritt A."/>
            <person name="Lipzen A."/>
            <person name="He G."/>
            <person name="Yan M."/>
            <person name="Ng V."/>
            <person name="Cullen D."/>
            <person name="Martin F."/>
            <person name="Rosso M.-N."/>
            <person name="Henrissat B."/>
            <person name="Hibbett D."/>
            <person name="Martinez A.T."/>
            <person name="Grigoriev I.V."/>
        </authorList>
    </citation>
    <scope>NUCLEOTIDE SEQUENCE</scope>
    <source>
        <strain evidence="1">AH 40177</strain>
    </source>
</reference>
<evidence type="ECO:0000313" key="1">
    <source>
        <dbReference type="EMBL" id="KAF9073030.1"/>
    </source>
</evidence>
<proteinExistence type="predicted"/>
<protein>
    <recommendedName>
        <fullName evidence="3">Reverse transcriptase zinc-binding domain-containing protein</fullName>
    </recommendedName>
</protein>
<gene>
    <name evidence="1" type="ORF">BDP27DRAFT_1216478</name>
</gene>
<dbReference type="OrthoDB" id="2976650at2759"/>
<sequence length="282" mass="32872">VTGAKLTVLTQALAYQIITKQKLATNKMERRRTTQNLERVKQSTQDRFGYRPTDEAFWTSIRHKDFSPKIRYFMWVATHDAYMVGSHWLRDGFSEEFRERAECLHCHEIENLDHILTSCGSPGQSLIWELAGNLWNRKRSTVPWAPITLGDVLGCGLAVVTKANNETRLTGDTRLWRILIAESAYLIWKLRCEWVIGNENAQFSNAEIQNRWEAMINERLQLDCRMTHKKYERRGVSKRLVNQTWRHLLKDEDNLPDDWAGLAGVLVGIETDQRCRTGRRGR</sequence>
<organism evidence="1 2">
    <name type="scientific">Rhodocollybia butyracea</name>
    <dbReference type="NCBI Taxonomy" id="206335"/>
    <lineage>
        <taxon>Eukaryota</taxon>
        <taxon>Fungi</taxon>
        <taxon>Dikarya</taxon>
        <taxon>Basidiomycota</taxon>
        <taxon>Agaricomycotina</taxon>
        <taxon>Agaricomycetes</taxon>
        <taxon>Agaricomycetidae</taxon>
        <taxon>Agaricales</taxon>
        <taxon>Marasmiineae</taxon>
        <taxon>Omphalotaceae</taxon>
        <taxon>Rhodocollybia</taxon>
    </lineage>
</organism>
<dbReference type="EMBL" id="JADNRY010000020">
    <property type="protein sequence ID" value="KAF9073030.1"/>
    <property type="molecule type" value="Genomic_DNA"/>
</dbReference>
<comment type="caution">
    <text evidence="1">The sequence shown here is derived from an EMBL/GenBank/DDBJ whole genome shotgun (WGS) entry which is preliminary data.</text>
</comment>
<evidence type="ECO:0000313" key="2">
    <source>
        <dbReference type="Proteomes" id="UP000772434"/>
    </source>
</evidence>
<keyword evidence="2" id="KW-1185">Reference proteome</keyword>
<dbReference type="AlphaFoldDB" id="A0A9P5Q3Q4"/>
<name>A0A9P5Q3Q4_9AGAR</name>